<keyword evidence="2" id="KW-1185">Reference proteome</keyword>
<sequence length="114" mass="13675">MPNLNLLITCIRENTIIFDLNIKIDDMILEKEKKLIRETIEFPVQYDRVQQTIRDAKKMMVCDIRGWGKIQFMNKPEQRQDAIGEVIAKLLNEYHFKENLRCDDEQLKEDMVFI</sequence>
<evidence type="ECO:0000313" key="2">
    <source>
        <dbReference type="Proteomes" id="UP001245285"/>
    </source>
</evidence>
<evidence type="ECO:0000313" key="1">
    <source>
        <dbReference type="EMBL" id="MDT0646290.1"/>
    </source>
</evidence>
<reference evidence="1 2" key="1">
    <citation type="submission" date="2023-09" db="EMBL/GenBank/DDBJ databases">
        <authorList>
            <person name="Rey-Velasco X."/>
        </authorList>
    </citation>
    <scope>NUCLEOTIDE SEQUENCE [LARGE SCALE GENOMIC DNA]</scope>
    <source>
        <strain evidence="1 2">F260</strain>
    </source>
</reference>
<accession>A0ABU3CIW9</accession>
<proteinExistence type="predicted"/>
<organism evidence="1 2">
    <name type="scientific">Autumnicola lenta</name>
    <dbReference type="NCBI Taxonomy" id="3075593"/>
    <lineage>
        <taxon>Bacteria</taxon>
        <taxon>Pseudomonadati</taxon>
        <taxon>Bacteroidota</taxon>
        <taxon>Flavobacteriia</taxon>
        <taxon>Flavobacteriales</taxon>
        <taxon>Flavobacteriaceae</taxon>
        <taxon>Autumnicola</taxon>
    </lineage>
</organism>
<protein>
    <submittedName>
        <fullName evidence="1">Uncharacterized protein</fullName>
    </submittedName>
</protein>
<comment type="caution">
    <text evidence="1">The sequence shown here is derived from an EMBL/GenBank/DDBJ whole genome shotgun (WGS) entry which is preliminary data.</text>
</comment>
<name>A0ABU3CIW9_9FLAO</name>
<dbReference type="Proteomes" id="UP001245285">
    <property type="component" value="Unassembled WGS sequence"/>
</dbReference>
<dbReference type="RefSeq" id="WP_311494465.1">
    <property type="nucleotide sequence ID" value="NZ_JAVRHO010000007.1"/>
</dbReference>
<dbReference type="EMBL" id="JAVRHO010000007">
    <property type="protein sequence ID" value="MDT0646290.1"/>
    <property type="molecule type" value="Genomic_DNA"/>
</dbReference>
<gene>
    <name evidence="1" type="ORF">RM545_06275</name>
</gene>